<dbReference type="Proteomes" id="UP000256964">
    <property type="component" value="Unassembled WGS sequence"/>
</dbReference>
<accession>A0A371DSN8</accession>
<evidence type="ECO:0000313" key="3">
    <source>
        <dbReference type="Proteomes" id="UP000256964"/>
    </source>
</evidence>
<organism evidence="2 3">
    <name type="scientific">Lentinus brumalis</name>
    <dbReference type="NCBI Taxonomy" id="2498619"/>
    <lineage>
        <taxon>Eukaryota</taxon>
        <taxon>Fungi</taxon>
        <taxon>Dikarya</taxon>
        <taxon>Basidiomycota</taxon>
        <taxon>Agaricomycotina</taxon>
        <taxon>Agaricomycetes</taxon>
        <taxon>Polyporales</taxon>
        <taxon>Polyporaceae</taxon>
        <taxon>Lentinus</taxon>
    </lineage>
</organism>
<proteinExistence type="predicted"/>
<name>A0A371DSN8_9APHY</name>
<evidence type="ECO:0000256" key="1">
    <source>
        <dbReference type="SAM" id="MobiDB-lite"/>
    </source>
</evidence>
<sequence length="223" mass="23748">MSLCPPPRMSSPQLIPAPLPSPPVFPRMASRSRLHLPSHPGDPPIPPRLVGSVLLERLNRPDPVVLTPKIQKQLWFDGDEFGTQRASPVFSDESTGSPCSSTSSTPRSASSRRSHRRTSSVSLACRARSHSPPPPEQLSVSIPPVPPIPSSAFDSPGAKRAALRTPPATPGRVRPVQIIIPDLTTASAPGGSPPPALRHTSRTSTSRTSTSASPSRRRGHESH</sequence>
<dbReference type="AlphaFoldDB" id="A0A371DSN8"/>
<evidence type="ECO:0000313" key="2">
    <source>
        <dbReference type="EMBL" id="RDX55535.1"/>
    </source>
</evidence>
<feature type="compositionally biased region" description="Low complexity" evidence="1">
    <location>
        <begin position="202"/>
        <end position="214"/>
    </location>
</feature>
<protein>
    <submittedName>
        <fullName evidence="2">Uncharacterized protein</fullName>
    </submittedName>
</protein>
<dbReference type="OrthoDB" id="3260925at2759"/>
<dbReference type="EMBL" id="KZ857382">
    <property type="protein sequence ID" value="RDX55535.1"/>
    <property type="molecule type" value="Genomic_DNA"/>
</dbReference>
<feature type="region of interest" description="Disordered" evidence="1">
    <location>
        <begin position="1"/>
        <end position="49"/>
    </location>
</feature>
<feature type="compositionally biased region" description="Low complexity" evidence="1">
    <location>
        <begin position="91"/>
        <end position="109"/>
    </location>
</feature>
<feature type="compositionally biased region" description="Pro residues" evidence="1">
    <location>
        <begin position="1"/>
        <end position="25"/>
    </location>
</feature>
<reference evidence="2 3" key="1">
    <citation type="journal article" date="2018" name="Biotechnol. Biofuels">
        <title>Integrative visual omics of the white-rot fungus Polyporus brumalis exposes the biotechnological potential of its oxidative enzymes for delignifying raw plant biomass.</title>
        <authorList>
            <person name="Miyauchi S."/>
            <person name="Rancon A."/>
            <person name="Drula E."/>
            <person name="Hage H."/>
            <person name="Chaduli D."/>
            <person name="Favel A."/>
            <person name="Grisel S."/>
            <person name="Henrissat B."/>
            <person name="Herpoel-Gimbert I."/>
            <person name="Ruiz-Duenas F.J."/>
            <person name="Chevret D."/>
            <person name="Hainaut M."/>
            <person name="Lin J."/>
            <person name="Wang M."/>
            <person name="Pangilinan J."/>
            <person name="Lipzen A."/>
            <person name="Lesage-Meessen L."/>
            <person name="Navarro D."/>
            <person name="Riley R."/>
            <person name="Grigoriev I.V."/>
            <person name="Zhou S."/>
            <person name="Raouche S."/>
            <person name="Rosso M.N."/>
        </authorList>
    </citation>
    <scope>NUCLEOTIDE SEQUENCE [LARGE SCALE GENOMIC DNA]</scope>
    <source>
        <strain evidence="2 3">BRFM 1820</strain>
    </source>
</reference>
<gene>
    <name evidence="2" type="ORF">OH76DRAFT_1338451</name>
</gene>
<keyword evidence="3" id="KW-1185">Reference proteome</keyword>
<feature type="region of interest" description="Disordered" evidence="1">
    <location>
        <begin position="86"/>
        <end position="223"/>
    </location>
</feature>